<dbReference type="InterPro" id="IPR054593">
    <property type="entry name" value="Beta-mannosidase-like_N2"/>
</dbReference>
<dbReference type="InParanoid" id="A0A4Q1BCH1"/>
<dbReference type="PANTHER" id="PTHR43730">
    <property type="entry name" value="BETA-MANNOSIDASE"/>
    <property type="match status" value="1"/>
</dbReference>
<dbReference type="PANTHER" id="PTHR43730:SF1">
    <property type="entry name" value="BETA-MANNOSIDASE"/>
    <property type="match status" value="1"/>
</dbReference>
<evidence type="ECO:0000313" key="13">
    <source>
        <dbReference type="Proteomes" id="UP000289152"/>
    </source>
</evidence>
<dbReference type="InterPro" id="IPR041447">
    <property type="entry name" value="Mannosidase_ig"/>
</dbReference>
<evidence type="ECO:0000256" key="4">
    <source>
        <dbReference type="ARBA" id="ARBA00022801"/>
    </source>
</evidence>
<feature type="domain" description="Beta-mannosidase-like galactose-binding" evidence="11">
    <location>
        <begin position="7"/>
        <end position="182"/>
    </location>
</feature>
<dbReference type="GO" id="GO:0006516">
    <property type="term" value="P:glycoprotein catabolic process"/>
    <property type="evidence" value="ECO:0007669"/>
    <property type="project" value="TreeGrafter"/>
</dbReference>
<evidence type="ECO:0000259" key="11">
    <source>
        <dbReference type="Pfam" id="PF22666"/>
    </source>
</evidence>
<dbReference type="InterPro" id="IPR050887">
    <property type="entry name" value="Beta-mannosidase_GH2"/>
</dbReference>
<dbReference type="Pfam" id="PF22666">
    <property type="entry name" value="Glyco_hydro_2_N2"/>
    <property type="match status" value="1"/>
</dbReference>
<evidence type="ECO:0000256" key="3">
    <source>
        <dbReference type="ARBA" id="ARBA00012754"/>
    </source>
</evidence>
<evidence type="ECO:0000256" key="5">
    <source>
        <dbReference type="ARBA" id="ARBA00023295"/>
    </source>
</evidence>
<dbReference type="InterPro" id="IPR036156">
    <property type="entry name" value="Beta-gal/glucu_dom_sf"/>
</dbReference>
<dbReference type="InterPro" id="IPR008979">
    <property type="entry name" value="Galactose-bd-like_sf"/>
</dbReference>
<comment type="pathway">
    <text evidence="2">Glycan metabolism; N-glycan degradation.</text>
</comment>
<dbReference type="InterPro" id="IPR013783">
    <property type="entry name" value="Ig-like_fold"/>
</dbReference>
<keyword evidence="13" id="KW-1185">Reference proteome</keyword>
<gene>
    <name evidence="12" type="ORF">M231_06988</name>
</gene>
<dbReference type="InterPro" id="IPR017853">
    <property type="entry name" value="GH"/>
</dbReference>
<dbReference type="OrthoDB" id="2866996at2759"/>
<comment type="caution">
    <text evidence="12">The sequence shown here is derived from an EMBL/GenBank/DDBJ whole genome shotgun (WGS) entry which is preliminary data.</text>
</comment>
<evidence type="ECO:0000256" key="8">
    <source>
        <dbReference type="ARBA" id="ARBA00041614"/>
    </source>
</evidence>
<dbReference type="GO" id="GO:0005975">
    <property type="term" value="P:carbohydrate metabolic process"/>
    <property type="evidence" value="ECO:0007669"/>
    <property type="project" value="InterPro"/>
</dbReference>
<dbReference type="EMBL" id="SDIL01000123">
    <property type="protein sequence ID" value="RXK35747.1"/>
    <property type="molecule type" value="Genomic_DNA"/>
</dbReference>
<dbReference type="VEuPathDB" id="FungiDB:TREMEDRAFT_42399"/>
<dbReference type="Proteomes" id="UP000289152">
    <property type="component" value="Unassembled WGS sequence"/>
</dbReference>
<evidence type="ECO:0000256" key="6">
    <source>
        <dbReference type="ARBA" id="ARBA00038429"/>
    </source>
</evidence>
<dbReference type="STRING" id="5217.A0A4Q1BCH1"/>
<reference evidence="12 13" key="1">
    <citation type="submission" date="2016-06" db="EMBL/GenBank/DDBJ databases">
        <title>Evolution of pathogenesis and genome organization in the Tremellales.</title>
        <authorList>
            <person name="Cuomo C."/>
            <person name="Litvintseva A."/>
            <person name="Heitman J."/>
            <person name="Chen Y."/>
            <person name="Sun S."/>
            <person name="Springer D."/>
            <person name="Dromer F."/>
            <person name="Young S."/>
            <person name="Zeng Q."/>
            <person name="Chapman S."/>
            <person name="Gujja S."/>
            <person name="Saif S."/>
            <person name="Birren B."/>
        </authorList>
    </citation>
    <scope>NUCLEOTIDE SEQUENCE [LARGE SCALE GENOMIC DNA]</scope>
    <source>
        <strain evidence="12 13">ATCC 28783</strain>
    </source>
</reference>
<dbReference type="Gene3D" id="3.20.20.80">
    <property type="entry name" value="Glycosidases"/>
    <property type="match status" value="1"/>
</dbReference>
<dbReference type="AlphaFoldDB" id="A0A4Q1BCH1"/>
<dbReference type="InterPro" id="IPR006102">
    <property type="entry name" value="Ig-like_GH2"/>
</dbReference>
<feature type="domain" description="Glycoside hydrolase family 2 immunoglobulin-like beta-sandwich" evidence="9">
    <location>
        <begin position="196"/>
        <end position="300"/>
    </location>
</feature>
<keyword evidence="4" id="KW-0378">Hydrolase</keyword>
<dbReference type="EC" id="3.2.1.25" evidence="3"/>
<evidence type="ECO:0000256" key="7">
    <source>
        <dbReference type="ARBA" id="ARBA00041069"/>
    </source>
</evidence>
<evidence type="ECO:0000313" key="12">
    <source>
        <dbReference type="EMBL" id="RXK35747.1"/>
    </source>
</evidence>
<keyword evidence="5" id="KW-0326">Glycosidase</keyword>
<sequence length="848" mass="97904">MLLVDNWEYTQTTSSTFPDLKEEWKKCSKFPTCIHVELREEGKILDPFKDLNEWDVQWIGEADWKFRTTFSVSSTQLEEDHADLVFEGLDTYCDIYLNDQKIGFTDNMFIPHRFSCPNLREGENALLLHFRSPWLEAKDREKANGGSLICWNGDTCRLHSRKAQYHWGWDWGPKLLTTGPWRSIKLETYSYRLEEVKVVADLIGPQNNVATLSAKATISPSLPSTSSHRIGYTLRTLDKKVIKDDTLLFDEELRWKFSNDEVEAWWPINYGFQTLYELETKLLNQDNVVLARKVTKVGFRHVKVVQEPLENEEGSSFLFEVNGVRLFCGGSNWIPADSFLTEMTKERYYAWIKMMVDGNQNMLRVWGGGVYEDQALYDACDELGVLVWQDFMFACGLQYPSTLSFNANVKREAEAVVKRLRDHPSVVIFAGNNEDYLLAEAEGVIDYTDESGDYMNSNFPARHIYEILSPEVVKAHSSIFYWRSSPYGGKNTRDQTVGDIHQWDVWHGTQEPWSNWDKLAGRFISEFGMEGYPDLRTIKQWSDDKSQLFPQSRISVQHNKATGFERRLELYLMENFRHAFDMPSYVYYTQLMQAECLGAAYRTWRRRWRGKGREYTAGALVWQLNDCWPCVSWAIVDYYLRPKPAYFAIKRELQAYTIGMSRSDIEIPRDPTTDAFLTIRSQVELWGCNSTLSPKPVHVELSAFDLNSGPVAKISWDITLLPNSSTEIWTGEIPGQPVRTSRAQIPLPIVLHATIQDETGILARYSNWPEPYKYLSFPDPVLEVRVEGEKVNVKCEKPVKGLIFDVNGEEVRWSDQALDVFPGDERVIYATGLNGREVKVRYLGDGTA</sequence>
<evidence type="ECO:0000259" key="9">
    <source>
        <dbReference type="Pfam" id="PF00703"/>
    </source>
</evidence>
<dbReference type="SUPFAM" id="SSF51445">
    <property type="entry name" value="(Trans)glycosidases"/>
    <property type="match status" value="1"/>
</dbReference>
<protein>
    <recommendedName>
        <fullName evidence="7">Beta-mannosidase B</fullName>
        <ecNumber evidence="3">3.2.1.25</ecNumber>
    </recommendedName>
    <alternativeName>
        <fullName evidence="8">Mannanase B</fullName>
    </alternativeName>
</protein>
<accession>A0A4Q1BCH1</accession>
<dbReference type="Gene3D" id="2.60.40.10">
    <property type="entry name" value="Immunoglobulins"/>
    <property type="match status" value="1"/>
</dbReference>
<dbReference type="Pfam" id="PF00703">
    <property type="entry name" value="Glyco_hydro_2"/>
    <property type="match status" value="1"/>
</dbReference>
<proteinExistence type="inferred from homology"/>
<feature type="domain" description="Mannosidase Ig/CBM-like" evidence="10">
    <location>
        <begin position="682"/>
        <end position="774"/>
    </location>
</feature>
<comment type="catalytic activity">
    <reaction evidence="1">
        <text>Hydrolysis of terminal, non-reducing beta-D-mannose residues in beta-D-mannosides.</text>
        <dbReference type="EC" id="3.2.1.25"/>
    </reaction>
</comment>
<dbReference type="SUPFAM" id="SSF49785">
    <property type="entry name" value="Galactose-binding domain-like"/>
    <property type="match status" value="1"/>
</dbReference>
<dbReference type="FunFam" id="3.20.20.80:FF:000050">
    <property type="entry name" value="Beta-mannosidase B"/>
    <property type="match status" value="1"/>
</dbReference>
<evidence type="ECO:0000256" key="1">
    <source>
        <dbReference type="ARBA" id="ARBA00000829"/>
    </source>
</evidence>
<dbReference type="SUPFAM" id="SSF49303">
    <property type="entry name" value="beta-Galactosidase/glucuronidase domain"/>
    <property type="match status" value="2"/>
</dbReference>
<evidence type="ECO:0000259" key="10">
    <source>
        <dbReference type="Pfam" id="PF17786"/>
    </source>
</evidence>
<dbReference type="Gene3D" id="2.60.120.260">
    <property type="entry name" value="Galactose-binding domain-like"/>
    <property type="match status" value="1"/>
</dbReference>
<evidence type="ECO:0000256" key="2">
    <source>
        <dbReference type="ARBA" id="ARBA00004740"/>
    </source>
</evidence>
<name>A0A4Q1BCH1_TREME</name>
<dbReference type="GO" id="GO:0004567">
    <property type="term" value="F:beta-mannosidase activity"/>
    <property type="evidence" value="ECO:0007669"/>
    <property type="project" value="UniProtKB-EC"/>
</dbReference>
<comment type="similarity">
    <text evidence="6">Belongs to the glycosyl hydrolase 2 family. Beta-mannosidase B subfamily.</text>
</comment>
<dbReference type="Pfam" id="PF17786">
    <property type="entry name" value="Mannosidase_ig"/>
    <property type="match status" value="1"/>
</dbReference>
<organism evidence="12 13">
    <name type="scientific">Tremella mesenterica</name>
    <name type="common">Jelly fungus</name>
    <dbReference type="NCBI Taxonomy" id="5217"/>
    <lineage>
        <taxon>Eukaryota</taxon>
        <taxon>Fungi</taxon>
        <taxon>Dikarya</taxon>
        <taxon>Basidiomycota</taxon>
        <taxon>Agaricomycotina</taxon>
        <taxon>Tremellomycetes</taxon>
        <taxon>Tremellales</taxon>
        <taxon>Tremellaceae</taxon>
        <taxon>Tremella</taxon>
    </lineage>
</organism>